<keyword evidence="6 8" id="KW-0472">Membrane</keyword>
<comment type="caution">
    <text evidence="10">The sequence shown here is derived from an EMBL/GenBank/DDBJ whole genome shotgun (WGS) entry which is preliminary data.</text>
</comment>
<evidence type="ECO:0000256" key="8">
    <source>
        <dbReference type="SAM" id="Phobius"/>
    </source>
</evidence>
<dbReference type="PANTHER" id="PTHR42703:SF1">
    <property type="entry name" value="NA(+)_H(+) ANTIPORTER SUBUNIT D1"/>
    <property type="match status" value="1"/>
</dbReference>
<feature type="transmembrane region" description="Helical" evidence="8">
    <location>
        <begin position="305"/>
        <end position="328"/>
    </location>
</feature>
<dbReference type="InterPro" id="IPR050586">
    <property type="entry name" value="CPA3_Na-H_Antiporter_D"/>
</dbReference>
<dbReference type="InterPro" id="IPR001750">
    <property type="entry name" value="ND/Mrp_TM"/>
</dbReference>
<dbReference type="GO" id="GO:0005886">
    <property type="term" value="C:plasma membrane"/>
    <property type="evidence" value="ECO:0007669"/>
    <property type="project" value="UniProtKB-SubCell"/>
</dbReference>
<organism evidence="10">
    <name type="scientific">candidate division WOR-3 bacterium</name>
    <dbReference type="NCBI Taxonomy" id="2052148"/>
    <lineage>
        <taxon>Bacteria</taxon>
        <taxon>Bacteria division WOR-3</taxon>
    </lineage>
</organism>
<feature type="transmembrane region" description="Helical" evidence="8">
    <location>
        <begin position="383"/>
        <end position="404"/>
    </location>
</feature>
<keyword evidence="3" id="KW-1003">Cell membrane</keyword>
<feature type="transmembrane region" description="Helical" evidence="8">
    <location>
        <begin position="106"/>
        <end position="127"/>
    </location>
</feature>
<evidence type="ECO:0000256" key="4">
    <source>
        <dbReference type="ARBA" id="ARBA00022692"/>
    </source>
</evidence>
<feature type="transmembrane region" description="Helical" evidence="8">
    <location>
        <begin position="235"/>
        <end position="255"/>
    </location>
</feature>
<sequence length="419" mass="43262">MTGTELGLKFGGWLDFAAGRTELFFTAVFGFVTVLVLLYSIARIRGSFGQVAEYYVFVLLLAAAGLGMVYARNLLLMFVCWEVATVAVWRLVAYYRREQDAAAGAWALYVNFAAAAVMLIGFVLLLVESGSLCLGDLVGDQLPLVPASLILVGILAKSATLPLYVWLPKAYDSAPAPVCALLSGIAENLGVVLFLKLFVLTVGLPAGFALFCGGLAVLSSLIAGGVALRATTMRGVLAYSTISQLGFILLGVAMAGRSGLIGALLYVMAHAVAKTGLFLGAGAVEDSAGTGELKELGGIARSAPALAGAFAVLSLSVMGMPPLAGFFAKVGVILAATRQSMVLGAGSVVAALFTVLYLSRLYMRVFLGQSAVPAGATKPLSRFVTALVVVAALVSVAGGVLWFAPAWFVEPGLSVGGLL</sequence>
<evidence type="ECO:0000256" key="1">
    <source>
        <dbReference type="ARBA" id="ARBA00004651"/>
    </source>
</evidence>
<keyword evidence="4 7" id="KW-0812">Transmembrane</keyword>
<reference evidence="10" key="1">
    <citation type="journal article" date="2020" name="mSystems">
        <title>Genome- and Community-Level Interaction Insights into Carbon Utilization and Element Cycling Functions of Hydrothermarchaeota in Hydrothermal Sediment.</title>
        <authorList>
            <person name="Zhou Z."/>
            <person name="Liu Y."/>
            <person name="Xu W."/>
            <person name="Pan J."/>
            <person name="Luo Z.H."/>
            <person name="Li M."/>
        </authorList>
    </citation>
    <scope>NUCLEOTIDE SEQUENCE [LARGE SCALE GENOMIC DNA]</scope>
    <source>
        <strain evidence="10">SpSt-488</strain>
    </source>
</reference>
<evidence type="ECO:0000256" key="2">
    <source>
        <dbReference type="ARBA" id="ARBA00005346"/>
    </source>
</evidence>
<name>A0A7C4CC80_UNCW3</name>
<evidence type="ECO:0000259" key="9">
    <source>
        <dbReference type="Pfam" id="PF00361"/>
    </source>
</evidence>
<dbReference type="PRINTS" id="PR01434">
    <property type="entry name" value="NADHDHGNASE5"/>
</dbReference>
<feature type="transmembrane region" description="Helical" evidence="8">
    <location>
        <begin position="54"/>
        <end position="70"/>
    </location>
</feature>
<proteinExistence type="inferred from homology"/>
<feature type="transmembrane region" description="Helical" evidence="8">
    <location>
        <begin position="261"/>
        <end position="284"/>
    </location>
</feature>
<accession>A0A7C4CC80</accession>
<dbReference type="AlphaFoldDB" id="A0A7C4CC80"/>
<evidence type="ECO:0000256" key="6">
    <source>
        <dbReference type="ARBA" id="ARBA00023136"/>
    </source>
</evidence>
<evidence type="ECO:0000313" key="10">
    <source>
        <dbReference type="EMBL" id="HGK27328.1"/>
    </source>
</evidence>
<evidence type="ECO:0000256" key="3">
    <source>
        <dbReference type="ARBA" id="ARBA00022475"/>
    </source>
</evidence>
<feature type="transmembrane region" description="Helical" evidence="8">
    <location>
        <begin position="179"/>
        <end position="200"/>
    </location>
</feature>
<gene>
    <name evidence="10" type="ORF">ENS41_00030</name>
</gene>
<protein>
    <submittedName>
        <fullName evidence="10">NADH dehydrogenase</fullName>
    </submittedName>
</protein>
<feature type="transmembrane region" description="Helical" evidence="8">
    <location>
        <begin position="147"/>
        <end position="167"/>
    </location>
</feature>
<dbReference type="PANTHER" id="PTHR42703">
    <property type="entry name" value="NADH DEHYDROGENASE"/>
    <property type="match status" value="1"/>
</dbReference>
<comment type="similarity">
    <text evidence="2">Belongs to the CPA3 antiporters (TC 2.A.63) subunit D family.</text>
</comment>
<keyword evidence="5 8" id="KW-1133">Transmembrane helix</keyword>
<feature type="transmembrane region" description="Helical" evidence="8">
    <location>
        <begin position="23"/>
        <end position="42"/>
    </location>
</feature>
<dbReference type="EMBL" id="DSUT01000002">
    <property type="protein sequence ID" value="HGK27328.1"/>
    <property type="molecule type" value="Genomic_DNA"/>
</dbReference>
<dbReference type="Pfam" id="PF00361">
    <property type="entry name" value="Proton_antipo_M"/>
    <property type="match status" value="1"/>
</dbReference>
<feature type="transmembrane region" description="Helical" evidence="8">
    <location>
        <begin position="76"/>
        <end position="94"/>
    </location>
</feature>
<evidence type="ECO:0000256" key="7">
    <source>
        <dbReference type="RuleBase" id="RU000320"/>
    </source>
</evidence>
<feature type="domain" description="NADH:quinone oxidoreductase/Mrp antiporter transmembrane" evidence="9">
    <location>
        <begin position="71"/>
        <end position="354"/>
    </location>
</feature>
<feature type="transmembrane region" description="Helical" evidence="8">
    <location>
        <begin position="340"/>
        <end position="362"/>
    </location>
</feature>
<comment type="subcellular location">
    <subcellularLocation>
        <location evidence="1">Cell membrane</location>
        <topology evidence="1">Multi-pass membrane protein</topology>
    </subcellularLocation>
    <subcellularLocation>
        <location evidence="7">Membrane</location>
        <topology evidence="7">Multi-pass membrane protein</topology>
    </subcellularLocation>
</comment>
<feature type="transmembrane region" description="Helical" evidence="8">
    <location>
        <begin position="206"/>
        <end position="228"/>
    </location>
</feature>
<evidence type="ECO:0000256" key="5">
    <source>
        <dbReference type="ARBA" id="ARBA00022989"/>
    </source>
</evidence>